<comment type="caution">
    <text evidence="1">The sequence shown here is derived from an EMBL/GenBank/DDBJ whole genome shotgun (WGS) entry which is preliminary data.</text>
</comment>
<reference evidence="1" key="1">
    <citation type="submission" date="2021-07" db="EMBL/GenBank/DDBJ databases">
        <authorList>
            <person name="Branca A.L. A."/>
        </authorList>
    </citation>
    <scope>NUCLEOTIDE SEQUENCE</scope>
</reference>
<dbReference type="OrthoDB" id="47007at2759"/>
<organism evidence="1 2">
    <name type="scientific">Penicillium salamii</name>
    <dbReference type="NCBI Taxonomy" id="1612424"/>
    <lineage>
        <taxon>Eukaryota</taxon>
        <taxon>Fungi</taxon>
        <taxon>Dikarya</taxon>
        <taxon>Ascomycota</taxon>
        <taxon>Pezizomycotina</taxon>
        <taxon>Eurotiomycetes</taxon>
        <taxon>Eurotiomycetidae</taxon>
        <taxon>Eurotiales</taxon>
        <taxon>Aspergillaceae</taxon>
        <taxon>Penicillium</taxon>
    </lineage>
</organism>
<sequence length="212" mass="21523">MIKYLDHQSTIASHLVQLVPNSLQLSYSIRSTSFIHLRSSNSIPQVIIMSVTSTSTASSVSATSSCHAKLYDIPTHDAACAMPMQSNNSAIMSSCCSEASVVEYDGCDYYCLAQGQSVGTLAACLIKASEAGEVWCNTNANSTATATATATGTGIVTLSTGVDVTSSATSSGSTATSTANAAAGIIASRPLSKSAMGIVSMLLAGSAACLLL</sequence>
<dbReference type="Proteomes" id="UP001152592">
    <property type="component" value="Unassembled WGS sequence"/>
</dbReference>
<evidence type="ECO:0000313" key="2">
    <source>
        <dbReference type="Proteomes" id="UP001152592"/>
    </source>
</evidence>
<proteinExistence type="predicted"/>
<dbReference type="EMBL" id="CAJVPD010000256">
    <property type="protein sequence ID" value="CAG8402149.1"/>
    <property type="molecule type" value="Genomic_DNA"/>
</dbReference>
<gene>
    <name evidence="1" type="ORF">PSALAMII_LOCUS7795</name>
</gene>
<accession>A0A9W4JIU5</accession>
<protein>
    <submittedName>
        <fullName evidence="1">Uncharacterized protein</fullName>
    </submittedName>
</protein>
<evidence type="ECO:0000313" key="1">
    <source>
        <dbReference type="EMBL" id="CAG8402149.1"/>
    </source>
</evidence>
<dbReference type="AlphaFoldDB" id="A0A9W4JIU5"/>
<name>A0A9W4JIU5_9EURO</name>